<accession>A0ABU7S6B1</accession>
<dbReference type="EMBL" id="JAZGQL010000001">
    <property type="protein sequence ID" value="MEE6305483.1"/>
    <property type="molecule type" value="Genomic_DNA"/>
</dbReference>
<gene>
    <name evidence="1" type="ORF">V1634_01365</name>
</gene>
<reference evidence="1 2" key="1">
    <citation type="submission" date="2024-01" db="EMBL/GenBank/DDBJ databases">
        <title>Genome insights into Plantactinospora veratri sp. nov.</title>
        <authorList>
            <person name="Wang L."/>
        </authorList>
    </citation>
    <scope>NUCLEOTIDE SEQUENCE [LARGE SCALE GENOMIC DNA]</scope>
    <source>
        <strain evidence="1 2">NEAU-FHS4</strain>
    </source>
</reference>
<sequence length="89" mass="10381">MAVELHRYVIHLPILTTDLLRARVLARTAARALTFLCVDAQETTVSEEQHQDVRHRVFCPRRLPDGRRCGLRIDHDVPCTGRRLRRRSI</sequence>
<proteinExistence type="predicted"/>
<evidence type="ECO:0000313" key="1">
    <source>
        <dbReference type="EMBL" id="MEE6305483.1"/>
    </source>
</evidence>
<organism evidence="1 2">
    <name type="scientific">Plantactinospora veratri</name>
    <dbReference type="NCBI Taxonomy" id="1436122"/>
    <lineage>
        <taxon>Bacteria</taxon>
        <taxon>Bacillati</taxon>
        <taxon>Actinomycetota</taxon>
        <taxon>Actinomycetes</taxon>
        <taxon>Micromonosporales</taxon>
        <taxon>Micromonosporaceae</taxon>
        <taxon>Plantactinospora</taxon>
    </lineage>
</organism>
<name>A0ABU7S6B1_9ACTN</name>
<protein>
    <submittedName>
        <fullName evidence="1">Uncharacterized protein</fullName>
    </submittedName>
</protein>
<keyword evidence="2" id="KW-1185">Reference proteome</keyword>
<comment type="caution">
    <text evidence="1">The sequence shown here is derived from an EMBL/GenBank/DDBJ whole genome shotgun (WGS) entry which is preliminary data.</text>
</comment>
<dbReference type="Proteomes" id="UP001339911">
    <property type="component" value="Unassembled WGS sequence"/>
</dbReference>
<evidence type="ECO:0000313" key="2">
    <source>
        <dbReference type="Proteomes" id="UP001339911"/>
    </source>
</evidence>